<name>A0ABW5WY35_9STAP</name>
<feature type="transmembrane region" description="Helical" evidence="1">
    <location>
        <begin position="75"/>
        <end position="93"/>
    </location>
</feature>
<reference evidence="3" key="1">
    <citation type="journal article" date="2019" name="Int. J. Syst. Evol. Microbiol.">
        <title>The Global Catalogue of Microorganisms (GCM) 10K type strain sequencing project: providing services to taxonomists for standard genome sequencing and annotation.</title>
        <authorList>
            <consortium name="The Broad Institute Genomics Platform"/>
            <consortium name="The Broad Institute Genome Sequencing Center for Infectious Disease"/>
            <person name="Wu L."/>
            <person name="Ma J."/>
        </authorList>
    </citation>
    <scope>NUCLEOTIDE SEQUENCE [LARGE SCALE GENOMIC DNA]</scope>
    <source>
        <strain evidence="3">KCTC 33575</strain>
    </source>
</reference>
<dbReference type="Proteomes" id="UP001597519">
    <property type="component" value="Unassembled WGS sequence"/>
</dbReference>
<feature type="transmembrane region" description="Helical" evidence="1">
    <location>
        <begin position="151"/>
        <end position="172"/>
    </location>
</feature>
<dbReference type="RefSeq" id="WP_377774574.1">
    <property type="nucleotide sequence ID" value="NZ_JBHUOQ010000004.1"/>
</dbReference>
<evidence type="ECO:0000256" key="1">
    <source>
        <dbReference type="SAM" id="Phobius"/>
    </source>
</evidence>
<keyword evidence="1" id="KW-0812">Transmembrane</keyword>
<sequence length="255" mass="28518">MSQLTAMFKKEWMESIRQFKTAALVIVLIIFGIISPLTALLMPDIMEMVMEDSGVHFELPAVQAVDSYMQFFSNLNQMGLVILVIVLGSTLTNEISRHTLINLVTKGLKRRTVIFVKYFYACLVWTVGYVMSAVITYLYTIYYWDNDVPHVLLSFSLTWLFGIFLISIIMFASSIFKSSYIAVLMTVLAVVVVMIALSIHPGLSEYMPQYLLGGSTGLLNGSLQPEDVSPAVTVTVLTSILMFVSAVFIFDKAEI</sequence>
<feature type="transmembrane region" description="Helical" evidence="1">
    <location>
        <begin position="21"/>
        <end position="42"/>
    </location>
</feature>
<keyword evidence="1" id="KW-0472">Membrane</keyword>
<dbReference type="PANTHER" id="PTHR37305:SF1">
    <property type="entry name" value="MEMBRANE PROTEIN"/>
    <property type="match status" value="1"/>
</dbReference>
<feature type="transmembrane region" description="Helical" evidence="1">
    <location>
        <begin position="179"/>
        <end position="199"/>
    </location>
</feature>
<keyword evidence="1" id="KW-1133">Transmembrane helix</keyword>
<accession>A0ABW5WY35</accession>
<dbReference type="EMBL" id="JBHUOQ010000004">
    <property type="protein sequence ID" value="MFD2831004.1"/>
    <property type="molecule type" value="Genomic_DNA"/>
</dbReference>
<dbReference type="PANTHER" id="PTHR37305">
    <property type="entry name" value="INTEGRAL MEMBRANE PROTEIN-RELATED"/>
    <property type="match status" value="1"/>
</dbReference>
<evidence type="ECO:0000313" key="3">
    <source>
        <dbReference type="Proteomes" id="UP001597519"/>
    </source>
</evidence>
<feature type="transmembrane region" description="Helical" evidence="1">
    <location>
        <begin position="114"/>
        <end position="139"/>
    </location>
</feature>
<protein>
    <submittedName>
        <fullName evidence="2">ABC transporter permease</fullName>
    </submittedName>
</protein>
<evidence type="ECO:0000313" key="2">
    <source>
        <dbReference type="EMBL" id="MFD2831004.1"/>
    </source>
</evidence>
<proteinExistence type="predicted"/>
<organism evidence="2 3">
    <name type="scientific">Corticicoccus populi</name>
    <dbReference type="NCBI Taxonomy" id="1812821"/>
    <lineage>
        <taxon>Bacteria</taxon>
        <taxon>Bacillati</taxon>
        <taxon>Bacillota</taxon>
        <taxon>Bacilli</taxon>
        <taxon>Bacillales</taxon>
        <taxon>Staphylococcaceae</taxon>
        <taxon>Corticicoccus</taxon>
    </lineage>
</organism>
<gene>
    <name evidence="2" type="ORF">ACFSX4_11070</name>
</gene>
<keyword evidence="3" id="KW-1185">Reference proteome</keyword>
<comment type="caution">
    <text evidence="2">The sequence shown here is derived from an EMBL/GenBank/DDBJ whole genome shotgun (WGS) entry which is preliminary data.</text>
</comment>
<feature type="transmembrane region" description="Helical" evidence="1">
    <location>
        <begin position="228"/>
        <end position="250"/>
    </location>
</feature>